<dbReference type="Proteomes" id="UP000030765">
    <property type="component" value="Unassembled WGS sequence"/>
</dbReference>
<evidence type="ECO:0000313" key="2">
    <source>
        <dbReference type="EMBL" id="KFB39422.1"/>
    </source>
</evidence>
<reference evidence="2 4" key="1">
    <citation type="journal article" date="2014" name="BMC Genomics">
        <title>Genome sequence of Anopheles sinensis provides insight into genetics basis of mosquito competence for malaria parasites.</title>
        <authorList>
            <person name="Zhou D."/>
            <person name="Zhang D."/>
            <person name="Ding G."/>
            <person name="Shi L."/>
            <person name="Hou Q."/>
            <person name="Ye Y."/>
            <person name="Xu Y."/>
            <person name="Zhou H."/>
            <person name="Xiong C."/>
            <person name="Li S."/>
            <person name="Yu J."/>
            <person name="Hong S."/>
            <person name="Yu X."/>
            <person name="Zou P."/>
            <person name="Chen C."/>
            <person name="Chang X."/>
            <person name="Wang W."/>
            <person name="Lv Y."/>
            <person name="Sun Y."/>
            <person name="Ma L."/>
            <person name="Shen B."/>
            <person name="Zhu C."/>
        </authorList>
    </citation>
    <scope>NUCLEOTIDE SEQUENCE [LARGE SCALE GENOMIC DNA]</scope>
</reference>
<proteinExistence type="predicted"/>
<dbReference type="EnsemblMetazoa" id="ASIC006870-RA">
    <property type="protein sequence ID" value="ASIC006870-PA"/>
    <property type="gene ID" value="ASIC006870"/>
</dbReference>
<evidence type="ECO:0000313" key="4">
    <source>
        <dbReference type="Proteomes" id="UP000030765"/>
    </source>
</evidence>
<evidence type="ECO:0000256" key="1">
    <source>
        <dbReference type="SAM" id="MobiDB-lite"/>
    </source>
</evidence>
<feature type="compositionally biased region" description="Basic and acidic residues" evidence="1">
    <location>
        <begin position="9"/>
        <end position="25"/>
    </location>
</feature>
<accession>A0A084VN78</accession>
<keyword evidence="4" id="KW-1185">Reference proteome</keyword>
<organism evidence="2">
    <name type="scientific">Anopheles sinensis</name>
    <name type="common">Mosquito</name>
    <dbReference type="NCBI Taxonomy" id="74873"/>
    <lineage>
        <taxon>Eukaryota</taxon>
        <taxon>Metazoa</taxon>
        <taxon>Ecdysozoa</taxon>
        <taxon>Arthropoda</taxon>
        <taxon>Hexapoda</taxon>
        <taxon>Insecta</taxon>
        <taxon>Pterygota</taxon>
        <taxon>Neoptera</taxon>
        <taxon>Endopterygota</taxon>
        <taxon>Diptera</taxon>
        <taxon>Nematocera</taxon>
        <taxon>Culicoidea</taxon>
        <taxon>Culicidae</taxon>
        <taxon>Anophelinae</taxon>
        <taxon>Anopheles</taxon>
    </lineage>
</organism>
<sequence length="119" mass="13660">MPQDQTEWCGRKEWGSEKGRTELPRPDYPTPALSVCVWLKDNGVLTQREPGKRDKSQNRAIPTAPEVPMGWGENRLWWREARFASSALDKDRRKIRPNRVPNFSATGCEGKSTLLLLPR</sequence>
<name>A0A084VN78_ANOSI</name>
<dbReference type="VEuPathDB" id="VectorBase:ASIC006870"/>
<dbReference type="EMBL" id="ATLV01014722">
    <property type="status" value="NOT_ANNOTATED_CDS"/>
    <property type="molecule type" value="Genomic_DNA"/>
</dbReference>
<feature type="region of interest" description="Disordered" evidence="1">
    <location>
        <begin position="47"/>
        <end position="66"/>
    </location>
</feature>
<protein>
    <submittedName>
        <fullName evidence="2 3">Uncharacterized protein</fullName>
    </submittedName>
</protein>
<dbReference type="EMBL" id="KE524984">
    <property type="protein sequence ID" value="KFB39422.1"/>
    <property type="molecule type" value="Genomic_DNA"/>
</dbReference>
<gene>
    <name evidence="2" type="ORF">ZHAS_00006870</name>
</gene>
<reference evidence="3" key="2">
    <citation type="submission" date="2020-05" db="UniProtKB">
        <authorList>
            <consortium name="EnsemblMetazoa"/>
        </authorList>
    </citation>
    <scope>IDENTIFICATION</scope>
</reference>
<evidence type="ECO:0000313" key="3">
    <source>
        <dbReference type="EnsemblMetazoa" id="ASIC006870-PA"/>
    </source>
</evidence>
<dbReference type="AlphaFoldDB" id="A0A084VN78"/>
<feature type="region of interest" description="Disordered" evidence="1">
    <location>
        <begin position="1"/>
        <end position="27"/>
    </location>
</feature>